<name>A0ABW5HBV5_9PSEU</name>
<organism evidence="1 2">
    <name type="scientific">Amycolatopsis silviterrae</name>
    <dbReference type="NCBI Taxonomy" id="1656914"/>
    <lineage>
        <taxon>Bacteria</taxon>
        <taxon>Bacillati</taxon>
        <taxon>Actinomycetota</taxon>
        <taxon>Actinomycetes</taxon>
        <taxon>Pseudonocardiales</taxon>
        <taxon>Pseudonocardiaceae</taxon>
        <taxon>Amycolatopsis</taxon>
    </lineage>
</organism>
<dbReference type="Proteomes" id="UP001597483">
    <property type="component" value="Unassembled WGS sequence"/>
</dbReference>
<keyword evidence="2" id="KW-1185">Reference proteome</keyword>
<protein>
    <submittedName>
        <fullName evidence="1">Uncharacterized protein</fullName>
    </submittedName>
</protein>
<dbReference type="EMBL" id="JBHUKS010000017">
    <property type="protein sequence ID" value="MFD2470624.1"/>
    <property type="molecule type" value="Genomic_DNA"/>
</dbReference>
<gene>
    <name evidence="1" type="ORF">ACFSVL_24755</name>
</gene>
<accession>A0ABW5HBV5</accession>
<proteinExistence type="predicted"/>
<dbReference type="RefSeq" id="WP_378307928.1">
    <property type="nucleotide sequence ID" value="NZ_JBHUKS010000017.1"/>
</dbReference>
<reference evidence="2" key="1">
    <citation type="journal article" date="2019" name="Int. J. Syst. Evol. Microbiol.">
        <title>The Global Catalogue of Microorganisms (GCM) 10K type strain sequencing project: providing services to taxonomists for standard genome sequencing and annotation.</title>
        <authorList>
            <consortium name="The Broad Institute Genomics Platform"/>
            <consortium name="The Broad Institute Genome Sequencing Center for Infectious Disease"/>
            <person name="Wu L."/>
            <person name="Ma J."/>
        </authorList>
    </citation>
    <scope>NUCLEOTIDE SEQUENCE [LARGE SCALE GENOMIC DNA]</scope>
    <source>
        <strain evidence="2">CGMCC 4.7641</strain>
    </source>
</reference>
<evidence type="ECO:0000313" key="1">
    <source>
        <dbReference type="EMBL" id="MFD2470624.1"/>
    </source>
</evidence>
<sequence>MKRRQAESALGTPLPAETADVEFHRWRPAPGIDYAIAYARLQLSRAAALAFQDRLGLGADAVYLATGWQVPAESAPEWWPAEPAMTLTDQAARATDGGGWLIAGYAEPYLYLLAYET</sequence>
<evidence type="ECO:0000313" key="2">
    <source>
        <dbReference type="Proteomes" id="UP001597483"/>
    </source>
</evidence>
<comment type="caution">
    <text evidence="1">The sequence shown here is derived from an EMBL/GenBank/DDBJ whole genome shotgun (WGS) entry which is preliminary data.</text>
</comment>